<dbReference type="Pfam" id="PF06522">
    <property type="entry name" value="B12D"/>
    <property type="match status" value="1"/>
</dbReference>
<comment type="caution">
    <text evidence="2">The sequence shown here is derived from an EMBL/GenBank/DDBJ whole genome shotgun (WGS) entry which is preliminary data.</text>
</comment>
<dbReference type="Proteomes" id="UP000530263">
    <property type="component" value="Unassembled WGS sequence"/>
</dbReference>
<proteinExistence type="predicted"/>
<keyword evidence="1" id="KW-0472">Membrane</keyword>
<reference evidence="2 3" key="1">
    <citation type="submission" date="2019-09" db="EMBL/GenBank/DDBJ databases">
        <title>Bird 10,000 Genomes (B10K) Project - Family phase.</title>
        <authorList>
            <person name="Zhang G."/>
        </authorList>
    </citation>
    <scope>NUCLEOTIDE SEQUENCE [LARGE SCALE GENOMIC DNA]</scope>
    <source>
        <strain evidence="2">B10K-DU-021-26</strain>
        <tissue evidence="2">Mixed tissue sample</tissue>
    </source>
</reference>
<dbReference type="InterPro" id="IPR010530">
    <property type="entry name" value="B12D"/>
</dbReference>
<dbReference type="PANTHER" id="PTHR14256:SF3">
    <property type="entry name" value="NORMAL MUCOSA OF ESOPHAGUS-SPECIFIC GENE 1 PROTEIN"/>
    <property type="match status" value="1"/>
</dbReference>
<feature type="non-terminal residue" evidence="2">
    <location>
        <position position="85"/>
    </location>
</feature>
<dbReference type="PANTHER" id="PTHR14256">
    <property type="entry name" value="NADH-UBIQUINONE OXIDOREDUCTASE MLRQ SUBUNIT"/>
    <property type="match status" value="1"/>
</dbReference>
<dbReference type="OrthoDB" id="5511684at2759"/>
<feature type="non-terminal residue" evidence="2">
    <location>
        <position position="1"/>
    </location>
</feature>
<keyword evidence="1" id="KW-0812">Transmembrane</keyword>
<accession>A0A7K4RRV3</accession>
<keyword evidence="3" id="KW-1185">Reference proteome</keyword>
<feature type="transmembrane region" description="Helical" evidence="1">
    <location>
        <begin position="12"/>
        <end position="37"/>
    </location>
</feature>
<protein>
    <submittedName>
        <fullName evidence="2">NMES1 protein</fullName>
    </submittedName>
</protein>
<evidence type="ECO:0000313" key="2">
    <source>
        <dbReference type="EMBL" id="NWQ76146.1"/>
    </source>
</evidence>
<dbReference type="EMBL" id="VYZG01000263">
    <property type="protein sequence ID" value="NWQ76146.1"/>
    <property type="molecule type" value="Genomic_DNA"/>
</dbReference>
<keyword evidence="1" id="KW-1133">Transmembrane helix</keyword>
<name>A0A7K4RRV3_COLPI</name>
<evidence type="ECO:0000313" key="3">
    <source>
        <dbReference type="Proteomes" id="UP000530263"/>
    </source>
</evidence>
<evidence type="ECO:0000256" key="1">
    <source>
        <dbReference type="SAM" id="Phobius"/>
    </source>
</evidence>
<sequence>LVLKCFSLFYVFQLIPLVGIVSSAAVGALAFCAYSLFSKSDVIINKSGNPEPWEDVDPTKPQKLLTIHQKWKPIEELENVRKLTK</sequence>
<organism evidence="2 3">
    <name type="scientific">Columbina picui</name>
    <name type="common">Picui ground-dove</name>
    <dbReference type="NCBI Taxonomy" id="115618"/>
    <lineage>
        <taxon>Eukaryota</taxon>
        <taxon>Metazoa</taxon>
        <taxon>Chordata</taxon>
        <taxon>Craniata</taxon>
        <taxon>Vertebrata</taxon>
        <taxon>Euteleostomi</taxon>
        <taxon>Archelosauria</taxon>
        <taxon>Archosauria</taxon>
        <taxon>Dinosauria</taxon>
        <taxon>Saurischia</taxon>
        <taxon>Theropoda</taxon>
        <taxon>Coelurosauria</taxon>
        <taxon>Aves</taxon>
        <taxon>Neognathae</taxon>
        <taxon>Neoaves</taxon>
        <taxon>Columbimorphae</taxon>
        <taxon>Columbiformes</taxon>
        <taxon>Columbidae</taxon>
        <taxon>Columbina</taxon>
    </lineage>
</organism>
<dbReference type="AlphaFoldDB" id="A0A7K4RRV3"/>
<gene>
    <name evidence="2" type="primary">Nmes1</name>
    <name evidence="2" type="ORF">COLPIC_R11036</name>
</gene>